<dbReference type="Proteomes" id="UP000294547">
    <property type="component" value="Unassembled WGS sequence"/>
</dbReference>
<dbReference type="GO" id="GO:0033281">
    <property type="term" value="C:TAT protein transport complex"/>
    <property type="evidence" value="ECO:0007669"/>
    <property type="project" value="UniProtKB-UniRule"/>
</dbReference>
<dbReference type="EMBL" id="SNXY01000006">
    <property type="protein sequence ID" value="TDP87006.1"/>
    <property type="molecule type" value="Genomic_DNA"/>
</dbReference>
<gene>
    <name evidence="5" type="primary">tatC</name>
    <name evidence="6" type="ORF">EDD54_0891</name>
</gene>
<feature type="transmembrane region" description="Helical" evidence="5">
    <location>
        <begin position="84"/>
        <end position="105"/>
    </location>
</feature>
<comment type="caution">
    <text evidence="6">The sequence shown here is derived from an EMBL/GenBank/DDBJ whole genome shotgun (WGS) entry which is preliminary data.</text>
</comment>
<dbReference type="GO" id="GO:0009977">
    <property type="term" value="F:proton motive force dependent protein transmembrane transporter activity"/>
    <property type="evidence" value="ECO:0007669"/>
    <property type="project" value="TreeGrafter"/>
</dbReference>
<keyword evidence="4 5" id="KW-0472">Membrane</keyword>
<dbReference type="PANTHER" id="PTHR30371">
    <property type="entry name" value="SEC-INDEPENDENT PROTEIN TRANSLOCASE PROTEIN TATC"/>
    <property type="match status" value="1"/>
</dbReference>
<dbReference type="Pfam" id="PF00902">
    <property type="entry name" value="TatC"/>
    <property type="match status" value="1"/>
</dbReference>
<name>A0A4R6RMK4_9HYPH</name>
<keyword evidence="5" id="KW-0811">Translocation</keyword>
<dbReference type="RefSeq" id="WP_126536204.1">
    <property type="nucleotide sequence ID" value="NZ_BSPM01000008.1"/>
</dbReference>
<comment type="subunit">
    <text evidence="5">The Tat system comprises two distinct complexes: a TatABC complex, containing multiple copies of TatA, TatB and TatC subunits, and a separate TatA complex, containing only TatA subunits. Substrates initially bind to the TatABC complex, which probably triggers association of the separate TatA complex to form the active translocon.</text>
</comment>
<evidence type="ECO:0000256" key="2">
    <source>
        <dbReference type="ARBA" id="ARBA00022692"/>
    </source>
</evidence>
<dbReference type="InterPro" id="IPR002033">
    <property type="entry name" value="TatC"/>
</dbReference>
<dbReference type="HAMAP" id="MF_00902">
    <property type="entry name" value="TatC"/>
    <property type="match status" value="1"/>
</dbReference>
<dbReference type="OrthoDB" id="9777044at2"/>
<evidence type="ECO:0000256" key="3">
    <source>
        <dbReference type="ARBA" id="ARBA00022989"/>
    </source>
</evidence>
<protein>
    <recommendedName>
        <fullName evidence="5">Sec-independent protein translocase protein TatC</fullName>
    </recommendedName>
</protein>
<feature type="transmembrane region" description="Helical" evidence="5">
    <location>
        <begin position="117"/>
        <end position="139"/>
    </location>
</feature>
<dbReference type="AlphaFoldDB" id="A0A4R6RMK4"/>
<evidence type="ECO:0000256" key="5">
    <source>
        <dbReference type="HAMAP-Rule" id="MF_00902"/>
    </source>
</evidence>
<feature type="transmembrane region" description="Helical" evidence="5">
    <location>
        <begin position="28"/>
        <end position="46"/>
    </location>
</feature>
<comment type="similarity">
    <text evidence="5">Belongs to the TatC family.</text>
</comment>
<keyword evidence="2 5" id="KW-0812">Transmembrane</keyword>
<dbReference type="GO" id="GO:0043953">
    <property type="term" value="P:protein transport by the Tat complex"/>
    <property type="evidence" value="ECO:0007669"/>
    <property type="project" value="UniProtKB-UniRule"/>
</dbReference>
<feature type="transmembrane region" description="Helical" evidence="5">
    <location>
        <begin position="211"/>
        <end position="226"/>
    </location>
</feature>
<keyword evidence="7" id="KW-1185">Reference proteome</keyword>
<evidence type="ECO:0000256" key="4">
    <source>
        <dbReference type="ARBA" id="ARBA00023136"/>
    </source>
</evidence>
<reference evidence="6 7" key="1">
    <citation type="submission" date="2019-03" db="EMBL/GenBank/DDBJ databases">
        <title>Genomic Encyclopedia of Type Strains, Phase IV (KMG-IV): sequencing the most valuable type-strain genomes for metagenomic binning, comparative biology and taxonomic classification.</title>
        <authorList>
            <person name="Goeker M."/>
        </authorList>
    </citation>
    <scope>NUCLEOTIDE SEQUENCE [LARGE SCALE GENOMIC DNA]</scope>
    <source>
        <strain evidence="6 7">DSM 102969</strain>
    </source>
</reference>
<dbReference type="PANTHER" id="PTHR30371:SF0">
    <property type="entry name" value="SEC-INDEPENDENT PROTEIN TRANSLOCASE PROTEIN TATC, CHLOROPLASTIC-RELATED"/>
    <property type="match status" value="1"/>
</dbReference>
<dbReference type="NCBIfam" id="TIGR00945">
    <property type="entry name" value="tatC"/>
    <property type="match status" value="1"/>
</dbReference>
<proteinExistence type="inferred from homology"/>
<organism evidence="6 7">
    <name type="scientific">Oharaeibacter diazotrophicus</name>
    <dbReference type="NCBI Taxonomy" id="1920512"/>
    <lineage>
        <taxon>Bacteria</taxon>
        <taxon>Pseudomonadati</taxon>
        <taxon>Pseudomonadota</taxon>
        <taxon>Alphaproteobacteria</taxon>
        <taxon>Hyphomicrobiales</taxon>
        <taxon>Pleomorphomonadaceae</taxon>
        <taxon>Oharaeibacter</taxon>
    </lineage>
</organism>
<evidence type="ECO:0000256" key="1">
    <source>
        <dbReference type="ARBA" id="ARBA00004141"/>
    </source>
</evidence>
<comment type="function">
    <text evidence="5">Part of the twin-arginine translocation (Tat) system that transports large folded proteins containing a characteristic twin-arginine motif in their signal peptide across membranes. Together with TatB, TatC is part of a receptor directly interacting with Tat signal peptides.</text>
</comment>
<evidence type="ECO:0000313" key="7">
    <source>
        <dbReference type="Proteomes" id="UP000294547"/>
    </source>
</evidence>
<keyword evidence="3 5" id="KW-1133">Transmembrane helix</keyword>
<keyword evidence="5" id="KW-0653">Protein transport</keyword>
<dbReference type="PRINTS" id="PR01840">
    <property type="entry name" value="TATCFAMILY"/>
</dbReference>
<comment type="subcellular location">
    <subcellularLocation>
        <location evidence="5">Cell membrane</location>
        <topology evidence="5">Multi-pass membrane protein</topology>
    </subcellularLocation>
    <subcellularLocation>
        <location evidence="1">Membrane</location>
        <topology evidence="1">Multi-pass membrane protein</topology>
    </subcellularLocation>
</comment>
<feature type="transmembrane region" description="Helical" evidence="5">
    <location>
        <begin position="170"/>
        <end position="199"/>
    </location>
</feature>
<keyword evidence="5" id="KW-0813">Transport</keyword>
<dbReference type="GO" id="GO:0065002">
    <property type="term" value="P:intracellular protein transmembrane transport"/>
    <property type="evidence" value="ECO:0007669"/>
    <property type="project" value="TreeGrafter"/>
</dbReference>
<evidence type="ECO:0000313" key="6">
    <source>
        <dbReference type="EMBL" id="TDP87006.1"/>
    </source>
</evidence>
<sequence>MTTKRDEDEIEASKAPLIEHIRELRTRLIKSLIALLICFLLCFYFARDIFNILVWPFERAAGVDQHVELIYTAPQEYFFTQIKLALFGAFFIAFPVIATQIYMFVAPGLYRHERQAFLPFLVATPILFVMGAMLVYFFVMPVMMKFFLGMQQAGGDGQAAISLLPRVSEYLGLIMTMIFAFGITFQLPVVLTLLARVGVITEQTLKEKRRYAIVLAFVAAAVLTPPDPMSQILLAIPTLLLYEASIIAVRIMNRRDAAAKAAEESEAAES</sequence>
<accession>A0A4R6RMK4</accession>
<feature type="transmembrane region" description="Helical" evidence="5">
    <location>
        <begin position="232"/>
        <end position="252"/>
    </location>
</feature>
<keyword evidence="5" id="KW-1003">Cell membrane</keyword>